<feature type="domain" description="CCHC-type" evidence="4">
    <location>
        <begin position="189"/>
        <end position="202"/>
    </location>
</feature>
<evidence type="ECO:0000256" key="1">
    <source>
        <dbReference type="ARBA" id="ARBA00022664"/>
    </source>
</evidence>
<accession>A0AAD5YGL0</accession>
<keyword evidence="1" id="KW-0507">mRNA processing</keyword>
<dbReference type="InterPro" id="IPR036875">
    <property type="entry name" value="Znf_CCHC_sf"/>
</dbReference>
<dbReference type="SUPFAM" id="SSF57756">
    <property type="entry name" value="Retrovirus zinc finger-like domains"/>
    <property type="match status" value="1"/>
</dbReference>
<name>A0AAD5YGL0_9APHY</name>
<protein>
    <recommendedName>
        <fullName evidence="4">CCHC-type domain-containing protein</fullName>
    </recommendedName>
</protein>
<reference evidence="5" key="1">
    <citation type="submission" date="2022-07" db="EMBL/GenBank/DDBJ databases">
        <title>Genome Sequence of Physisporinus lineatus.</title>
        <authorList>
            <person name="Buettner E."/>
        </authorList>
    </citation>
    <scope>NUCLEOTIDE SEQUENCE</scope>
    <source>
        <strain evidence="5">VT162</strain>
    </source>
</reference>
<feature type="region of interest" description="Disordered" evidence="3">
    <location>
        <begin position="143"/>
        <end position="179"/>
    </location>
</feature>
<feature type="region of interest" description="Disordered" evidence="3">
    <location>
        <begin position="213"/>
        <end position="237"/>
    </location>
</feature>
<evidence type="ECO:0000313" key="5">
    <source>
        <dbReference type="EMBL" id="KAJ3480891.1"/>
    </source>
</evidence>
<evidence type="ECO:0000256" key="2">
    <source>
        <dbReference type="PROSITE-ProRule" id="PRU00047"/>
    </source>
</evidence>
<organism evidence="5 6">
    <name type="scientific">Meripilus lineatus</name>
    <dbReference type="NCBI Taxonomy" id="2056292"/>
    <lineage>
        <taxon>Eukaryota</taxon>
        <taxon>Fungi</taxon>
        <taxon>Dikarya</taxon>
        <taxon>Basidiomycota</taxon>
        <taxon>Agaricomycotina</taxon>
        <taxon>Agaricomycetes</taxon>
        <taxon>Polyporales</taxon>
        <taxon>Meripilaceae</taxon>
        <taxon>Meripilus</taxon>
    </lineage>
</organism>
<feature type="region of interest" description="Disordered" evidence="3">
    <location>
        <begin position="353"/>
        <end position="376"/>
    </location>
</feature>
<gene>
    <name evidence="5" type="ORF">NLI96_g8034</name>
</gene>
<feature type="compositionally biased region" description="Basic and acidic residues" evidence="3">
    <location>
        <begin position="213"/>
        <end position="222"/>
    </location>
</feature>
<dbReference type="EMBL" id="JANAWD010000350">
    <property type="protein sequence ID" value="KAJ3480891.1"/>
    <property type="molecule type" value="Genomic_DNA"/>
</dbReference>
<keyword evidence="2" id="KW-0479">Metal-binding</keyword>
<keyword evidence="2" id="KW-0863">Zinc-finger</keyword>
<dbReference type="PROSITE" id="PS50158">
    <property type="entry name" value="ZF_CCHC"/>
    <property type="match status" value="1"/>
</dbReference>
<sequence>MLGKMADRVFLSTKNTTTPFETLTLLNTRFNVKTAEIKAVAREKMYTIKCHHDANILKHIDSLEVQSSRLADLGCVLDDEDYIAIITTSVTPAFRELIRQERKDVQTHNELGKKLFGDKWTEIDLTAAKVIEILRAEGISRAVTSPKSKDSANSASGGGENGKGNRGKGRSRSNSASSSSSIDLASITCYRCNGIGHKANRCASPKDILKKKSSDSLAKRDSSTATSATDSKGNRTDTAAASAHVTFNVPDSAVSVDSSEIWAATASGNFIHPQFPNSLSVIDCASLDDLAMESGDLVPAPFVEGEPSVLVGGSQRSKGIGARLIRAITKNLPRIKLGAKRFASMSRTGKVRGGVLKSEGGEMAPGVGDGRTIESG</sequence>
<proteinExistence type="predicted"/>
<evidence type="ECO:0000313" key="6">
    <source>
        <dbReference type="Proteomes" id="UP001212997"/>
    </source>
</evidence>
<dbReference type="InterPro" id="IPR001878">
    <property type="entry name" value="Znf_CCHC"/>
</dbReference>
<comment type="caution">
    <text evidence="5">The sequence shown here is derived from an EMBL/GenBank/DDBJ whole genome shotgun (WGS) entry which is preliminary data.</text>
</comment>
<dbReference type="GO" id="GO:0008270">
    <property type="term" value="F:zinc ion binding"/>
    <property type="evidence" value="ECO:0007669"/>
    <property type="project" value="UniProtKB-KW"/>
</dbReference>
<dbReference type="GO" id="GO:0003676">
    <property type="term" value="F:nucleic acid binding"/>
    <property type="evidence" value="ECO:0007669"/>
    <property type="project" value="InterPro"/>
</dbReference>
<evidence type="ECO:0000259" key="4">
    <source>
        <dbReference type="PROSITE" id="PS50158"/>
    </source>
</evidence>
<dbReference type="AlphaFoldDB" id="A0AAD5YGL0"/>
<keyword evidence="2" id="KW-0862">Zinc</keyword>
<dbReference type="Pfam" id="PF14223">
    <property type="entry name" value="Retrotran_gag_2"/>
    <property type="match status" value="1"/>
</dbReference>
<dbReference type="GO" id="GO:0006397">
    <property type="term" value="P:mRNA processing"/>
    <property type="evidence" value="ECO:0007669"/>
    <property type="project" value="UniProtKB-KW"/>
</dbReference>
<keyword evidence="6" id="KW-1185">Reference proteome</keyword>
<dbReference type="Proteomes" id="UP001212997">
    <property type="component" value="Unassembled WGS sequence"/>
</dbReference>
<evidence type="ECO:0000256" key="3">
    <source>
        <dbReference type="SAM" id="MobiDB-lite"/>
    </source>
</evidence>